<dbReference type="GO" id="GO:0016747">
    <property type="term" value="F:acyltransferase activity, transferring groups other than amino-acyl groups"/>
    <property type="evidence" value="ECO:0007669"/>
    <property type="project" value="InterPro"/>
</dbReference>
<dbReference type="InterPro" id="IPR000182">
    <property type="entry name" value="GNAT_dom"/>
</dbReference>
<dbReference type="SUPFAM" id="SSF55729">
    <property type="entry name" value="Acyl-CoA N-acyltransferases (Nat)"/>
    <property type="match status" value="1"/>
</dbReference>
<dbReference type="Gene3D" id="3.40.630.30">
    <property type="match status" value="1"/>
</dbReference>
<proteinExistence type="predicted"/>
<protein>
    <submittedName>
        <fullName evidence="2">GNAT family N-acetyltransferase</fullName>
    </submittedName>
</protein>
<dbReference type="PANTHER" id="PTHR43415">
    <property type="entry name" value="SPERMIDINE N(1)-ACETYLTRANSFERASE"/>
    <property type="match status" value="1"/>
</dbReference>
<dbReference type="CDD" id="cd04301">
    <property type="entry name" value="NAT_SF"/>
    <property type="match status" value="1"/>
</dbReference>
<keyword evidence="3" id="KW-1185">Reference proteome</keyword>
<accession>A0A4P6JXN0</accession>
<dbReference type="OrthoDB" id="9802340at2"/>
<evidence type="ECO:0000313" key="2">
    <source>
        <dbReference type="EMBL" id="QBD80517.1"/>
    </source>
</evidence>
<name>A0A4P6JXN0_KTERU</name>
<evidence type="ECO:0000259" key="1">
    <source>
        <dbReference type="PROSITE" id="PS51186"/>
    </source>
</evidence>
<dbReference type="InterPro" id="IPR016181">
    <property type="entry name" value="Acyl_CoA_acyltransferase"/>
</dbReference>
<dbReference type="RefSeq" id="WP_129891581.1">
    <property type="nucleotide sequence ID" value="NZ_CP035758.1"/>
</dbReference>
<dbReference type="PROSITE" id="PS51186">
    <property type="entry name" value="GNAT"/>
    <property type="match status" value="1"/>
</dbReference>
<sequence>MGRIIIRALRLTDADDIYELMHMPNVLWGTSLLPSTSMETWKQILESWIHDEHMQVFIAEVQGKVVGVVTLLSGEGRTKHVGEVTVAVHDKYQGQGIGKMLMLTAIDLADNWLNLQRLEMDIYTDNEPAVRLAKSFDFEVEGQRRQCSFRSGTYIDSYFMARLRVPLQESYAEKLTQGSSEAK</sequence>
<dbReference type="PANTHER" id="PTHR43415:SF3">
    <property type="entry name" value="GNAT-FAMILY ACETYLTRANSFERASE"/>
    <property type="match status" value="1"/>
</dbReference>
<organism evidence="2 3">
    <name type="scientific">Ktedonosporobacter rubrisoli</name>
    <dbReference type="NCBI Taxonomy" id="2509675"/>
    <lineage>
        <taxon>Bacteria</taxon>
        <taxon>Bacillati</taxon>
        <taxon>Chloroflexota</taxon>
        <taxon>Ktedonobacteria</taxon>
        <taxon>Ktedonobacterales</taxon>
        <taxon>Ktedonosporobacteraceae</taxon>
        <taxon>Ktedonosporobacter</taxon>
    </lineage>
</organism>
<keyword evidence="2" id="KW-0808">Transferase</keyword>
<dbReference type="AlphaFoldDB" id="A0A4P6JXN0"/>
<dbReference type="EMBL" id="CP035758">
    <property type="protein sequence ID" value="QBD80517.1"/>
    <property type="molecule type" value="Genomic_DNA"/>
</dbReference>
<feature type="domain" description="N-acetyltransferase" evidence="1">
    <location>
        <begin position="4"/>
        <end position="165"/>
    </location>
</feature>
<gene>
    <name evidence="2" type="ORF">EPA93_32915</name>
</gene>
<evidence type="ECO:0000313" key="3">
    <source>
        <dbReference type="Proteomes" id="UP000290365"/>
    </source>
</evidence>
<reference evidence="2 3" key="1">
    <citation type="submission" date="2019-01" db="EMBL/GenBank/DDBJ databases">
        <title>Ktedonosporobacter rubrisoli SCAWS-G2.</title>
        <authorList>
            <person name="Huang Y."/>
            <person name="Yan B."/>
        </authorList>
    </citation>
    <scope>NUCLEOTIDE SEQUENCE [LARGE SCALE GENOMIC DNA]</scope>
    <source>
        <strain evidence="2 3">SCAWS-G2</strain>
    </source>
</reference>
<dbReference type="KEGG" id="kbs:EPA93_32915"/>
<dbReference type="Pfam" id="PF00583">
    <property type="entry name" value="Acetyltransf_1"/>
    <property type="match status" value="1"/>
</dbReference>
<dbReference type="Proteomes" id="UP000290365">
    <property type="component" value="Chromosome"/>
</dbReference>